<accession>A0A8K0HN02</accession>
<dbReference type="SMART" id="SM00293">
    <property type="entry name" value="PWWP"/>
    <property type="match status" value="1"/>
</dbReference>
<dbReference type="FunFam" id="2.30.30.140:FF:000115">
    <property type="entry name" value="Tudor/PWWP/MBT superfamily protein"/>
    <property type="match status" value="1"/>
</dbReference>
<evidence type="ECO:0000256" key="5">
    <source>
        <dbReference type="SAM" id="MobiDB-lite"/>
    </source>
</evidence>
<keyword evidence="1" id="KW-0805">Transcription regulation</keyword>
<dbReference type="PROSITE" id="PS50812">
    <property type="entry name" value="PWWP"/>
    <property type="match status" value="1"/>
</dbReference>
<dbReference type="PANTHER" id="PTHR10688:SF5">
    <property type="entry name" value="PWWP DOMAIN-CONTAINING PROTEIN 1-RELATED"/>
    <property type="match status" value="1"/>
</dbReference>
<dbReference type="Pfam" id="PF00855">
    <property type="entry name" value="PWWP"/>
    <property type="match status" value="1"/>
</dbReference>
<gene>
    <name evidence="7" type="ORF">FNV43_RR04961</name>
</gene>
<dbReference type="GO" id="GO:0040029">
    <property type="term" value="P:epigenetic regulation of gene expression"/>
    <property type="evidence" value="ECO:0007669"/>
    <property type="project" value="UniProtKB-ARBA"/>
</dbReference>
<keyword evidence="3" id="KW-0539">Nucleus</keyword>
<dbReference type="GO" id="GO:0035098">
    <property type="term" value="C:ESC/E(Z) complex"/>
    <property type="evidence" value="ECO:0007669"/>
    <property type="project" value="UniProtKB-ARBA"/>
</dbReference>
<proteinExistence type="inferred from homology"/>
<feature type="region of interest" description="Disordered" evidence="5">
    <location>
        <begin position="1151"/>
        <end position="1179"/>
    </location>
</feature>
<feature type="domain" description="PWWP" evidence="6">
    <location>
        <begin position="185"/>
        <end position="246"/>
    </location>
</feature>
<keyword evidence="8" id="KW-1185">Reference proteome</keyword>
<feature type="compositionally biased region" description="Basic and acidic residues" evidence="5">
    <location>
        <begin position="845"/>
        <end position="856"/>
    </location>
</feature>
<dbReference type="SUPFAM" id="SSF63748">
    <property type="entry name" value="Tudor/PWWP/MBT"/>
    <property type="match status" value="1"/>
</dbReference>
<feature type="compositionally biased region" description="Gly residues" evidence="5">
    <location>
        <begin position="1060"/>
        <end position="1069"/>
    </location>
</feature>
<dbReference type="Gene3D" id="2.30.30.140">
    <property type="match status" value="1"/>
</dbReference>
<evidence type="ECO:0000256" key="1">
    <source>
        <dbReference type="ARBA" id="ARBA00023015"/>
    </source>
</evidence>
<feature type="compositionally biased region" description="Basic residues" evidence="5">
    <location>
        <begin position="636"/>
        <end position="645"/>
    </location>
</feature>
<evidence type="ECO:0000259" key="6">
    <source>
        <dbReference type="PROSITE" id="PS50812"/>
    </source>
</evidence>
<feature type="region of interest" description="Disordered" evidence="5">
    <location>
        <begin position="621"/>
        <end position="686"/>
    </location>
</feature>
<organism evidence="7 8">
    <name type="scientific">Rhamnella rubrinervis</name>
    <dbReference type="NCBI Taxonomy" id="2594499"/>
    <lineage>
        <taxon>Eukaryota</taxon>
        <taxon>Viridiplantae</taxon>
        <taxon>Streptophyta</taxon>
        <taxon>Embryophyta</taxon>
        <taxon>Tracheophyta</taxon>
        <taxon>Spermatophyta</taxon>
        <taxon>Magnoliopsida</taxon>
        <taxon>eudicotyledons</taxon>
        <taxon>Gunneridae</taxon>
        <taxon>Pentapetalae</taxon>
        <taxon>rosids</taxon>
        <taxon>fabids</taxon>
        <taxon>Rosales</taxon>
        <taxon>Rhamnaceae</taxon>
        <taxon>rhamnoid group</taxon>
        <taxon>Rhamneae</taxon>
        <taxon>Rhamnella</taxon>
    </lineage>
</organism>
<dbReference type="Proteomes" id="UP000796880">
    <property type="component" value="Unassembled WGS sequence"/>
</dbReference>
<feature type="compositionally biased region" description="Low complexity" evidence="5">
    <location>
        <begin position="1093"/>
        <end position="1102"/>
    </location>
</feature>
<feature type="region of interest" description="Disordered" evidence="5">
    <location>
        <begin position="798"/>
        <end position="856"/>
    </location>
</feature>
<sequence>MISVMNNDCKLEGKSDAIEESEDAKVRISEGDLDGSNDEKKSNLRISYEARVSAMELDSGAPYSEIGSSISARGRADEEDSFGTGVCKESDEVEPMSSDVKLEKSSADRVDSQNVEIEGHEDRFEAENDGKEHVVSRAQNHRHVEVVKGNVSQYNSLLSEFDDYVANEKSEQTGMSRALSYGFEVGDLVWGKVKSHPWWPGHIFNEAFASSQVRRTRRDGHVLVAFFGDSSYGWFDPAELIPFDPNFPEKSRQTTSRTFLKAVEEAVDEASRRCAVGLACKCRNPYNFRVTNVDGYFAVDVPDYEPYAVYSDNQIRKARDSFRPSEILSFIKQLAVLPFGGDSKSLSFVKDRAIVFALRKAVFEEFDETYAQAFGVQPGRPPRDSVKSSDQPFKVPRAPLSGPLVIAETLGSGMSTTKPMKMKETSKKDRYLFKRRDEYSNTKTHQMSQGQASSTAPSAYMEGSIAVGAGDFVLQKRAPAVSLTLPFPAKHEQNEFISMSSAALVSDVSGKGAVITERSSASSFIAAPDVTIDSKPSLDEGKGALQEVKEESAPVSDGAVVPTTTGCPDFSGERTLPCIIDGISQSLKQDGTSLADFNHEKIQEPQVSFSTRVEEELVQDVHHAQGPSPNDAKRLSGVKKAKARKRPTEELNSENPMMEEQTKKKKKKLLGSDGSFRDPQKHLASKKVGSLVGKPVGKSTQIGLAARVDSRVEHNKKNVSASNAFSDSVGTLPLVGIGNVDPDLPKLLSDLHSLALDPFHGAERNCPLIVRQFFLRFRSLVYQKSLVLSPASETESVEVRSSKSSVGVGTAENNATEHVKDLLSSKPAKPPFRSEDPTIAGRKRAPSDRQEEIAAKRSKKISDIKSLAAEKKVGQKTIELHRDGRESAVPLLRKPIKSISSKKMEAPARAVEPTMLVIKFPPKISLPSPAELKARFARFGPMDQSGLRVFWKSSTCRVVFLYKSDAQAACKYAAANNSLFGNGVRCYIREVGAQGPEAPESGKGQGDDNVIEARIKDPAVTTNRAASGIMQQPLPQSSSIQLKSCLKKSSGDEPVQVTGAGSGGGGNGKGTARVKFMLGGEDSSGGEQLMAGNRNNFNNNNRASFADGGAPPSSSTSTTSVAMDFNSRNFQKVIPPTPSPTTTLQLPPQFAKAPSPLNNSHHSEMAPRNTHTAAPPSAPTIDISQQMLSLLTRCNDVVNNVSGLLGYVPYHPL</sequence>
<evidence type="ECO:0000313" key="7">
    <source>
        <dbReference type="EMBL" id="KAF3454513.1"/>
    </source>
</evidence>
<feature type="compositionally biased region" description="Basic and acidic residues" evidence="5">
    <location>
        <begin position="100"/>
        <end position="113"/>
    </location>
</feature>
<feature type="region of interest" description="Disordered" evidence="5">
    <location>
        <begin position="70"/>
        <end position="113"/>
    </location>
</feature>
<dbReference type="OrthoDB" id="62853at2759"/>
<dbReference type="GO" id="GO:0006355">
    <property type="term" value="P:regulation of DNA-templated transcription"/>
    <property type="evidence" value="ECO:0007669"/>
    <property type="project" value="UniProtKB-ARBA"/>
</dbReference>
<evidence type="ECO:0000313" key="8">
    <source>
        <dbReference type="Proteomes" id="UP000796880"/>
    </source>
</evidence>
<protein>
    <recommendedName>
        <fullName evidence="6">PWWP domain-containing protein</fullName>
    </recommendedName>
</protein>
<dbReference type="InterPro" id="IPR000313">
    <property type="entry name" value="PWWP_dom"/>
</dbReference>
<dbReference type="EMBL" id="VOIH02000002">
    <property type="protein sequence ID" value="KAF3454513.1"/>
    <property type="molecule type" value="Genomic_DNA"/>
</dbReference>
<feature type="compositionally biased region" description="Basic and acidic residues" evidence="5">
    <location>
        <begin position="9"/>
        <end position="30"/>
    </location>
</feature>
<feature type="region of interest" description="Disordered" evidence="5">
    <location>
        <begin position="1044"/>
        <end position="1120"/>
    </location>
</feature>
<dbReference type="PANTHER" id="PTHR10688">
    <property type="entry name" value="PWWP DOMAIN-CONTAINING PROTEIN"/>
    <property type="match status" value="1"/>
</dbReference>
<name>A0A8K0HN02_9ROSA</name>
<comment type="caution">
    <text evidence="7">The sequence shown here is derived from an EMBL/GenBank/DDBJ whole genome shotgun (WGS) entry which is preliminary data.</text>
</comment>
<dbReference type="GO" id="GO:2000028">
    <property type="term" value="P:regulation of photoperiodism, flowering"/>
    <property type="evidence" value="ECO:0007669"/>
    <property type="project" value="UniProtKB-ARBA"/>
</dbReference>
<evidence type="ECO:0000256" key="4">
    <source>
        <dbReference type="ARBA" id="ARBA00060746"/>
    </source>
</evidence>
<comment type="similarity">
    <text evidence="4">Belongs to the PDP family.</text>
</comment>
<dbReference type="CDD" id="cd05162">
    <property type="entry name" value="PWWP"/>
    <property type="match status" value="1"/>
</dbReference>
<dbReference type="InterPro" id="IPR052657">
    <property type="entry name" value="PDP_family_Arabidopsis"/>
</dbReference>
<reference evidence="7" key="1">
    <citation type="submission" date="2020-03" db="EMBL/GenBank/DDBJ databases">
        <title>A high-quality chromosome-level genome assembly of a woody plant with both climbing and erect habits, Rhamnella rubrinervis.</title>
        <authorList>
            <person name="Lu Z."/>
            <person name="Yang Y."/>
            <person name="Zhu X."/>
            <person name="Sun Y."/>
        </authorList>
    </citation>
    <scope>NUCLEOTIDE SEQUENCE</scope>
    <source>
        <strain evidence="7">BYM</strain>
        <tissue evidence="7">Leaf</tissue>
    </source>
</reference>
<evidence type="ECO:0000256" key="2">
    <source>
        <dbReference type="ARBA" id="ARBA00023163"/>
    </source>
</evidence>
<feature type="region of interest" description="Disordered" evidence="5">
    <location>
        <begin position="1"/>
        <end position="43"/>
    </location>
</feature>
<evidence type="ECO:0000256" key="3">
    <source>
        <dbReference type="ARBA" id="ARBA00023242"/>
    </source>
</evidence>
<keyword evidence="2" id="KW-0804">Transcription</keyword>
<dbReference type="AlphaFoldDB" id="A0A8K0HN02"/>